<evidence type="ECO:0000256" key="1">
    <source>
        <dbReference type="SAM" id="MobiDB-lite"/>
    </source>
</evidence>
<keyword evidence="3" id="KW-1185">Reference proteome</keyword>
<evidence type="ECO:0000313" key="2">
    <source>
        <dbReference type="EMBL" id="VDP51052.1"/>
    </source>
</evidence>
<accession>A0A183JA06</accession>
<gene>
    <name evidence="2" type="ORF">SBAD_LOCUS12704</name>
</gene>
<reference evidence="2 3" key="2">
    <citation type="submission" date="2018-11" db="EMBL/GenBank/DDBJ databases">
        <authorList>
            <consortium name="Pathogen Informatics"/>
        </authorList>
    </citation>
    <scope>NUCLEOTIDE SEQUENCE [LARGE SCALE GENOMIC DNA]</scope>
</reference>
<dbReference type="EMBL" id="UZAM01018538">
    <property type="protein sequence ID" value="VDP51052.1"/>
    <property type="molecule type" value="Genomic_DNA"/>
</dbReference>
<dbReference type="AlphaFoldDB" id="A0A183JA06"/>
<proteinExistence type="predicted"/>
<sequence length="99" mass="10851">MSTADVQQSQESHRNVAVQVTPTTASSTASATGCSFCDRLHKEIRYTVNDFGLRLDLFLQRLEMLVISQQPNRPPASPDDQQTSDITGKCLANGPQCEP</sequence>
<feature type="region of interest" description="Disordered" evidence="1">
    <location>
        <begin position="1"/>
        <end position="31"/>
    </location>
</feature>
<dbReference type="WBParaSite" id="SBAD_0001311401-mRNA-1">
    <property type="protein sequence ID" value="SBAD_0001311401-mRNA-1"/>
    <property type="gene ID" value="SBAD_0001311401"/>
</dbReference>
<evidence type="ECO:0000313" key="3">
    <source>
        <dbReference type="Proteomes" id="UP000270296"/>
    </source>
</evidence>
<dbReference type="Proteomes" id="UP000270296">
    <property type="component" value="Unassembled WGS sequence"/>
</dbReference>
<reference evidence="4" key="1">
    <citation type="submission" date="2016-06" db="UniProtKB">
        <authorList>
            <consortium name="WormBaseParasite"/>
        </authorList>
    </citation>
    <scope>IDENTIFICATION</scope>
</reference>
<evidence type="ECO:0000313" key="4">
    <source>
        <dbReference type="WBParaSite" id="SBAD_0001311401-mRNA-1"/>
    </source>
</evidence>
<name>A0A183JA06_9BILA</name>
<feature type="region of interest" description="Disordered" evidence="1">
    <location>
        <begin position="69"/>
        <end position="99"/>
    </location>
</feature>
<feature type="compositionally biased region" description="Polar residues" evidence="1">
    <location>
        <begin position="1"/>
        <end position="10"/>
    </location>
</feature>
<protein>
    <submittedName>
        <fullName evidence="2 4">Uncharacterized protein</fullName>
    </submittedName>
</protein>
<organism evidence="4">
    <name type="scientific">Soboliphyme baturini</name>
    <dbReference type="NCBI Taxonomy" id="241478"/>
    <lineage>
        <taxon>Eukaryota</taxon>
        <taxon>Metazoa</taxon>
        <taxon>Ecdysozoa</taxon>
        <taxon>Nematoda</taxon>
        <taxon>Enoplea</taxon>
        <taxon>Dorylaimia</taxon>
        <taxon>Dioctophymatida</taxon>
        <taxon>Dioctophymatoidea</taxon>
        <taxon>Soboliphymatidae</taxon>
        <taxon>Soboliphyme</taxon>
    </lineage>
</organism>